<gene>
    <name evidence="7" type="ORF">C2869_19890</name>
</gene>
<dbReference type="SMART" id="SM00267">
    <property type="entry name" value="GGDEF"/>
    <property type="match status" value="1"/>
</dbReference>
<keyword evidence="2" id="KW-0472">Membrane</keyword>
<feature type="transmembrane region" description="Helical" evidence="2">
    <location>
        <begin position="162"/>
        <end position="185"/>
    </location>
</feature>
<feature type="domain" description="GGDEF" evidence="6">
    <location>
        <begin position="412"/>
        <end position="545"/>
    </location>
</feature>
<comment type="cofactor">
    <cofactor evidence="1">
        <name>Mg(2+)</name>
        <dbReference type="ChEBI" id="CHEBI:18420"/>
    </cofactor>
</comment>
<dbReference type="InterPro" id="IPR029787">
    <property type="entry name" value="Nucleotide_cyclase"/>
</dbReference>
<reference evidence="7 8" key="1">
    <citation type="submission" date="2018-01" db="EMBL/GenBank/DDBJ databases">
        <title>Genome sequence of a Cantenovulum-like bacteria.</title>
        <authorList>
            <person name="Tan W.R."/>
            <person name="Lau N.-S."/>
            <person name="Go F."/>
            <person name="Amirul A.-A.A."/>
        </authorList>
    </citation>
    <scope>NUCLEOTIDE SEQUENCE [LARGE SCALE GENOMIC DNA]</scope>
    <source>
        <strain evidence="7 8">CCB-QB4</strain>
    </source>
</reference>
<feature type="domain" description="EAL" evidence="4">
    <location>
        <begin position="554"/>
        <end position="810"/>
    </location>
</feature>
<dbReference type="Pfam" id="PF00563">
    <property type="entry name" value="EAL"/>
    <property type="match status" value="1"/>
</dbReference>
<dbReference type="CDD" id="cd06225">
    <property type="entry name" value="HAMP"/>
    <property type="match status" value="1"/>
</dbReference>
<evidence type="ECO:0000313" key="7">
    <source>
        <dbReference type="EMBL" id="AWB68522.1"/>
    </source>
</evidence>
<dbReference type="PROSITE" id="PS50885">
    <property type="entry name" value="HAMP"/>
    <property type="match status" value="1"/>
</dbReference>
<dbReference type="Pfam" id="PF00990">
    <property type="entry name" value="GGDEF"/>
    <property type="match status" value="1"/>
</dbReference>
<keyword evidence="8" id="KW-1185">Reference proteome</keyword>
<evidence type="ECO:0000259" key="3">
    <source>
        <dbReference type="PROSITE" id="PS50113"/>
    </source>
</evidence>
<dbReference type="PROSITE" id="PS50887">
    <property type="entry name" value="GGDEF"/>
    <property type="match status" value="1"/>
</dbReference>
<dbReference type="GO" id="GO:0016020">
    <property type="term" value="C:membrane"/>
    <property type="evidence" value="ECO:0007669"/>
    <property type="project" value="InterPro"/>
</dbReference>
<evidence type="ECO:0000313" key="8">
    <source>
        <dbReference type="Proteomes" id="UP000244441"/>
    </source>
</evidence>
<dbReference type="NCBIfam" id="TIGR00254">
    <property type="entry name" value="GGDEF"/>
    <property type="match status" value="1"/>
</dbReference>
<dbReference type="InterPro" id="IPR035965">
    <property type="entry name" value="PAS-like_dom_sf"/>
</dbReference>
<proteinExistence type="predicted"/>
<dbReference type="InterPro" id="IPR033417">
    <property type="entry name" value="CHASE8"/>
</dbReference>
<feature type="domain" description="HAMP" evidence="5">
    <location>
        <begin position="190"/>
        <end position="243"/>
    </location>
</feature>
<accession>A0A2S0VWH3</accession>
<evidence type="ECO:0000256" key="2">
    <source>
        <dbReference type="SAM" id="Phobius"/>
    </source>
</evidence>
<dbReference type="RefSeq" id="WP_108604577.1">
    <property type="nucleotide sequence ID" value="NZ_CP026604.1"/>
</dbReference>
<dbReference type="Gene3D" id="3.30.70.270">
    <property type="match status" value="1"/>
</dbReference>
<dbReference type="SUPFAM" id="SSF158472">
    <property type="entry name" value="HAMP domain-like"/>
    <property type="match status" value="1"/>
</dbReference>
<keyword evidence="2" id="KW-1133">Transmembrane helix</keyword>
<dbReference type="EMBL" id="CP026604">
    <property type="protein sequence ID" value="AWB68522.1"/>
    <property type="molecule type" value="Genomic_DNA"/>
</dbReference>
<dbReference type="InterPro" id="IPR043128">
    <property type="entry name" value="Rev_trsase/Diguanyl_cyclase"/>
</dbReference>
<feature type="transmembrane region" description="Helical" evidence="2">
    <location>
        <begin position="20"/>
        <end position="39"/>
    </location>
</feature>
<dbReference type="Gene3D" id="3.20.20.450">
    <property type="entry name" value="EAL domain"/>
    <property type="match status" value="1"/>
</dbReference>
<feature type="domain" description="PAC" evidence="3">
    <location>
        <begin position="326"/>
        <end position="380"/>
    </location>
</feature>
<dbReference type="Gene3D" id="3.30.450.20">
    <property type="entry name" value="PAS domain"/>
    <property type="match status" value="1"/>
</dbReference>
<dbReference type="GO" id="GO:0003824">
    <property type="term" value="F:catalytic activity"/>
    <property type="evidence" value="ECO:0007669"/>
    <property type="project" value="UniProtKB-ARBA"/>
</dbReference>
<dbReference type="Gene3D" id="6.10.340.10">
    <property type="match status" value="1"/>
</dbReference>
<dbReference type="PANTHER" id="PTHR44757">
    <property type="entry name" value="DIGUANYLATE CYCLASE DGCP"/>
    <property type="match status" value="1"/>
</dbReference>
<dbReference type="OrthoDB" id="9816034at2"/>
<dbReference type="AlphaFoldDB" id="A0A2S0VWH3"/>
<dbReference type="InterPro" id="IPR001633">
    <property type="entry name" value="EAL_dom"/>
</dbReference>
<name>A0A2S0VWH3_9ALTE</name>
<dbReference type="Pfam" id="PF17152">
    <property type="entry name" value="CHASE8"/>
    <property type="match status" value="1"/>
</dbReference>
<dbReference type="InterPro" id="IPR052155">
    <property type="entry name" value="Biofilm_reg_signaling"/>
</dbReference>
<dbReference type="SUPFAM" id="SSF55785">
    <property type="entry name" value="PYP-like sensor domain (PAS domain)"/>
    <property type="match status" value="1"/>
</dbReference>
<protein>
    <submittedName>
        <fullName evidence="7">Uncharacterized protein</fullName>
    </submittedName>
</protein>
<dbReference type="CDD" id="cd01949">
    <property type="entry name" value="GGDEF"/>
    <property type="match status" value="1"/>
</dbReference>
<dbReference type="SMART" id="SM00052">
    <property type="entry name" value="EAL"/>
    <property type="match status" value="1"/>
</dbReference>
<dbReference type="InterPro" id="IPR035919">
    <property type="entry name" value="EAL_sf"/>
</dbReference>
<dbReference type="CDD" id="cd01948">
    <property type="entry name" value="EAL"/>
    <property type="match status" value="1"/>
</dbReference>
<dbReference type="PROSITE" id="PS50883">
    <property type="entry name" value="EAL"/>
    <property type="match status" value="1"/>
</dbReference>
<dbReference type="Proteomes" id="UP000244441">
    <property type="component" value="Chromosome"/>
</dbReference>
<evidence type="ECO:0000256" key="1">
    <source>
        <dbReference type="ARBA" id="ARBA00001946"/>
    </source>
</evidence>
<evidence type="ECO:0000259" key="5">
    <source>
        <dbReference type="PROSITE" id="PS50885"/>
    </source>
</evidence>
<evidence type="ECO:0000259" key="6">
    <source>
        <dbReference type="PROSITE" id="PS50887"/>
    </source>
</evidence>
<dbReference type="InterPro" id="IPR003660">
    <property type="entry name" value="HAMP_dom"/>
</dbReference>
<dbReference type="KEGG" id="cate:C2869_19890"/>
<dbReference type="SUPFAM" id="SSF141868">
    <property type="entry name" value="EAL domain-like"/>
    <property type="match status" value="1"/>
</dbReference>
<dbReference type="InterPro" id="IPR000160">
    <property type="entry name" value="GGDEF_dom"/>
</dbReference>
<evidence type="ECO:0000259" key="4">
    <source>
        <dbReference type="PROSITE" id="PS50883"/>
    </source>
</evidence>
<dbReference type="SUPFAM" id="SSF55073">
    <property type="entry name" value="Nucleotide cyclase"/>
    <property type="match status" value="1"/>
</dbReference>
<dbReference type="GO" id="GO:0007165">
    <property type="term" value="P:signal transduction"/>
    <property type="evidence" value="ECO:0007669"/>
    <property type="project" value="InterPro"/>
</dbReference>
<sequence>MTTMTGISKFKRFEFRVAKVVVLTCLLALAIISISVTVVENNLAKKRLVNDISVISQIVANRSIAALIFFDNQAAEVNLSVGRFHNSIEMFCLYDGNGDFFSHYTKQGLVASCEERFDKMDLALIEHEFDTAKLIVRVPVTDQGQSVGYLYTRSNLDYIGNVLSYLLLTNGIVVIIALILAFLLARRLLSVILAPLHHLQETAMAIIHDPFSNLRAKKESDDEVGLLVNAFNRMLDSLAQENAAALASESRFRVLAENAPIGIYAREFAKEGNPESFKTFTNRRWREITSYDNFEAVAPFVNNLPQSQQRLYHNCLEKVEHRQQAQMLEYQFICPVSQTEMTFIEYFAPLVDANTQKVTGIIGSLVDATELKNAQLELEKLAFYDPLTDLPNRRFFRDHLHFSLENARKHEHAIAVLMLDLDHFKKINDTLGHDAGDELLVKLAQCIRQAVFNEDVVSRMGGDEFMILLQDINEPSQIDKVATRIVKAMQEPIGIYSQTFDISASIGVAVYPQDASTAEELVKNADIAMYKAKENGRNQVAYFSSELDNELKEKMRIERKLKKAIAADQLEVYVQPQYDLKRGCFNWGEALVRWIDEEDGFIPPIKFITIAEETDLINQIGRAVIDKVCCLISEHGDTLAAIGINGIAINLSARQFFSSDLLDDIQSALGKYAISAKQLEFELTESLVMEDTGKAIKIMQALRDLGCRLSIDDFGTGYSSLAYLKRFPIDCVKIDRSFIMGVPNDKNDVEISSAIIAMAHKLGLETIAEGVETQEHMDFLKQQKCEYIQGYFMSRPLPIKDLLALPQSQK</sequence>
<dbReference type="FunFam" id="3.30.70.270:FF:000001">
    <property type="entry name" value="Diguanylate cyclase domain protein"/>
    <property type="match status" value="1"/>
</dbReference>
<dbReference type="PANTHER" id="PTHR44757:SF2">
    <property type="entry name" value="BIOFILM ARCHITECTURE MAINTENANCE PROTEIN MBAA"/>
    <property type="match status" value="1"/>
</dbReference>
<dbReference type="InterPro" id="IPR000700">
    <property type="entry name" value="PAS-assoc_C"/>
</dbReference>
<organism evidence="7 8">
    <name type="scientific">Saccharobesus litoralis</name>
    <dbReference type="NCBI Taxonomy" id="2172099"/>
    <lineage>
        <taxon>Bacteria</taxon>
        <taxon>Pseudomonadati</taxon>
        <taxon>Pseudomonadota</taxon>
        <taxon>Gammaproteobacteria</taxon>
        <taxon>Alteromonadales</taxon>
        <taxon>Alteromonadaceae</taxon>
        <taxon>Saccharobesus</taxon>
    </lineage>
</organism>
<keyword evidence="2" id="KW-0812">Transmembrane</keyword>
<dbReference type="PROSITE" id="PS50113">
    <property type="entry name" value="PAC"/>
    <property type="match status" value="1"/>
</dbReference>